<reference evidence="3 4" key="1">
    <citation type="submission" date="2020-02" db="EMBL/GenBank/DDBJ databases">
        <title>Characterization of phylogenetic diversity of novel bifidobacterial species isolated in Czech ZOOs.</title>
        <authorList>
            <person name="Lugli G.A."/>
            <person name="Vera N.B."/>
            <person name="Ventura M."/>
        </authorList>
    </citation>
    <scope>NUCLEOTIDE SEQUENCE [LARGE SCALE GENOMIC DNA]</scope>
    <source>
        <strain evidence="3 4">DSM 109963</strain>
    </source>
</reference>
<evidence type="ECO:0000259" key="2">
    <source>
        <dbReference type="Pfam" id="PF13635"/>
    </source>
</evidence>
<accession>A0ABX1SWC6</accession>
<dbReference type="EMBL" id="JAAIIJ010000015">
    <property type="protein sequence ID" value="NMN02146.1"/>
    <property type="molecule type" value="Genomic_DNA"/>
</dbReference>
<name>A0ABX1SWC6_9BIFI</name>
<dbReference type="InterPro" id="IPR025420">
    <property type="entry name" value="DUF4143"/>
</dbReference>
<dbReference type="InterPro" id="IPR041682">
    <property type="entry name" value="AAA_14"/>
</dbReference>
<proteinExistence type="predicted"/>
<gene>
    <name evidence="3" type="ORF">G1C94_0768</name>
</gene>
<feature type="domain" description="DUF4143" evidence="2">
    <location>
        <begin position="240"/>
        <end position="399"/>
    </location>
</feature>
<dbReference type="SUPFAM" id="SSF52540">
    <property type="entry name" value="P-loop containing nucleoside triphosphate hydrolases"/>
    <property type="match status" value="1"/>
</dbReference>
<sequence>MACKVYSGIWIGVILVLRRKAYRDLEAWRQYKTKQALLVDGARQVGKTFLIREFGSENYEHVVELNLLENVEARDAISSAKSSAELFLRISAFAQEPLVPGKTLIFLDEVQACSNVITMVKFLCDRQEYDYILSGSMLGVEMKNVRSVPVGYLMAVTMHPLDFEEFTWAAGIGEDIWNEVRRAYAQCGAVDEFVHRRLLQLFHEYLICGGMPDVVQAYFAANDMQRTRALQGGIAQMYREDISKYAGDRSRTIKRIFDLIPSELNDQNKRFVVKDIEGQPRLNRYDNDFLWLADASVALPVYNVDEPRYPLMMSMNSTKFKLFLADVGLLTYECGLDVVRSMLSDRLDINYGAIYENAVAQELAAHGHGLFFFKNRVIGELDFLIEQEGRVVPLEVKSGKSYKRHSALNNALTTPNYGIDHAVVLSEGNVEVEGKVRYLPVYMAGLLESGRRTLSGMV</sequence>
<feature type="domain" description="AAA" evidence="1">
    <location>
        <begin position="34"/>
        <end position="166"/>
    </location>
</feature>
<protein>
    <submittedName>
        <fullName evidence="3">AAA family ATPase</fullName>
    </submittedName>
</protein>
<dbReference type="PANTHER" id="PTHR33295">
    <property type="entry name" value="ATPASE"/>
    <property type="match status" value="1"/>
</dbReference>
<dbReference type="Pfam" id="PF13173">
    <property type="entry name" value="AAA_14"/>
    <property type="match status" value="1"/>
</dbReference>
<dbReference type="Pfam" id="PF13635">
    <property type="entry name" value="DUF4143"/>
    <property type="match status" value="1"/>
</dbReference>
<organism evidence="3 4">
    <name type="scientific">Bifidobacterium panos</name>
    <dbReference type="NCBI Taxonomy" id="2675321"/>
    <lineage>
        <taxon>Bacteria</taxon>
        <taxon>Bacillati</taxon>
        <taxon>Actinomycetota</taxon>
        <taxon>Actinomycetes</taxon>
        <taxon>Bifidobacteriales</taxon>
        <taxon>Bifidobacteriaceae</taxon>
        <taxon>Bifidobacterium</taxon>
    </lineage>
</organism>
<evidence type="ECO:0000313" key="4">
    <source>
        <dbReference type="Proteomes" id="UP000553756"/>
    </source>
</evidence>
<keyword evidence="4" id="KW-1185">Reference proteome</keyword>
<dbReference type="InterPro" id="IPR027417">
    <property type="entry name" value="P-loop_NTPase"/>
</dbReference>
<evidence type="ECO:0000313" key="3">
    <source>
        <dbReference type="EMBL" id="NMN02146.1"/>
    </source>
</evidence>
<dbReference type="Proteomes" id="UP000553756">
    <property type="component" value="Unassembled WGS sequence"/>
</dbReference>
<comment type="caution">
    <text evidence="3">The sequence shown here is derived from an EMBL/GenBank/DDBJ whole genome shotgun (WGS) entry which is preliminary data.</text>
</comment>
<dbReference type="PANTHER" id="PTHR33295:SF7">
    <property type="entry name" value="ATPASE"/>
    <property type="match status" value="1"/>
</dbReference>
<evidence type="ECO:0000259" key="1">
    <source>
        <dbReference type="Pfam" id="PF13173"/>
    </source>
</evidence>